<dbReference type="EMBL" id="FQ312005">
    <property type="protein sequence ID" value="CBW26098.1"/>
    <property type="molecule type" value="Genomic_DNA"/>
</dbReference>
<dbReference type="GO" id="GO:0004130">
    <property type="term" value="F:cytochrome-c peroxidase activity"/>
    <property type="evidence" value="ECO:0007669"/>
    <property type="project" value="TreeGrafter"/>
</dbReference>
<sequence>MNKSLYLLKIFPLLIVFLISSGTTARTLSFSGPKDYARLIEGLSSKELAELKAGFSLFSKPWVAAPSSTRVRDGLGPHFNATSCMSCHARMGRGNPYSEEGSVNHPILFRVSTSNDLFSGPVPDPNYGLQLQINSLAKVQRESQVSARFEYFTGSFSDGEVYELRRAKFHFTKLNYGSLDSKTHFSPRTSPHLAGLGLIDQIDEEDILALEDPEDLNKDGISGKANFSWSPSQKKLLVGRFGHKANVPTLLDQIAGAFQGDMGITSTLFPSENCSELQADCHGILNGGDPEISDRHLGFVHLLLSSIDAPKVTRLKGFNKGREHFSKIGCTSCHRAEFKVKDRVINPYSDFLLHDMGEELADNREDFSASGREWKTPPLWGIGSLRKVNGHTNLLHDGRARSVEEAILWHGGEAKKSRERYRSLSKEERRELLSFINSL</sequence>
<evidence type="ECO:0000313" key="2">
    <source>
        <dbReference type="Proteomes" id="UP000008963"/>
    </source>
</evidence>
<protein>
    <submittedName>
        <fullName evidence="1">Conserved hypothetical exported protein</fullName>
    </submittedName>
</protein>
<dbReference type="PIRSF" id="PIRSF028099">
    <property type="entry name" value="DUF1111"/>
    <property type="match status" value="1"/>
</dbReference>
<proteinExistence type="predicted"/>
<reference evidence="2" key="1">
    <citation type="journal article" date="2013" name="ISME J.">
        <title>A small predatory core genome in the divergent marine Bacteriovorax marinus SJ and the terrestrial Bdellovibrio bacteriovorus.</title>
        <authorList>
            <person name="Crossman L.C."/>
            <person name="Chen H."/>
            <person name="Cerdeno-Tarraga A.M."/>
            <person name="Brooks K."/>
            <person name="Quail M.A."/>
            <person name="Pineiro S.A."/>
            <person name="Hobley L."/>
            <person name="Sockett R.E."/>
            <person name="Bentley S.D."/>
            <person name="Parkhill J."/>
            <person name="Williams H.N."/>
            <person name="Stine O.C."/>
        </authorList>
    </citation>
    <scope>NUCLEOTIDE SEQUENCE [LARGE SCALE GENOMIC DNA]</scope>
    <source>
        <strain evidence="2">ATCC BAA-682 / DSM 15412 / SJ</strain>
    </source>
</reference>
<dbReference type="Gene3D" id="1.10.760.10">
    <property type="entry name" value="Cytochrome c-like domain"/>
    <property type="match status" value="1"/>
</dbReference>
<dbReference type="Pfam" id="PF06537">
    <property type="entry name" value="DHOR"/>
    <property type="match status" value="1"/>
</dbReference>
<dbReference type="GO" id="GO:0009055">
    <property type="term" value="F:electron transfer activity"/>
    <property type="evidence" value="ECO:0007669"/>
    <property type="project" value="InterPro"/>
</dbReference>
<dbReference type="KEGG" id="bmx:BMS_1221"/>
<accession>E1WZ01</accession>
<dbReference type="HOGENOM" id="CLU_033900_1_0_7"/>
<dbReference type="OrthoDB" id="5288081at2"/>
<dbReference type="Proteomes" id="UP000008963">
    <property type="component" value="Chromosome"/>
</dbReference>
<dbReference type="GO" id="GO:0020037">
    <property type="term" value="F:heme binding"/>
    <property type="evidence" value="ECO:0007669"/>
    <property type="project" value="InterPro"/>
</dbReference>
<dbReference type="PATRIC" id="fig|862908.3.peg.1163"/>
<dbReference type="InterPro" id="IPR036909">
    <property type="entry name" value="Cyt_c-like_dom_sf"/>
</dbReference>
<dbReference type="AlphaFoldDB" id="E1WZ01"/>
<dbReference type="InterPro" id="IPR010538">
    <property type="entry name" value="DHOR"/>
</dbReference>
<dbReference type="PANTHER" id="PTHR30600">
    <property type="entry name" value="CYTOCHROME C PEROXIDASE-RELATED"/>
    <property type="match status" value="1"/>
</dbReference>
<organism evidence="1 2">
    <name type="scientific">Halobacteriovorax marinus (strain ATCC BAA-682 / DSM 15412 / SJ)</name>
    <name type="common">Bacteriovorax marinus</name>
    <dbReference type="NCBI Taxonomy" id="862908"/>
    <lineage>
        <taxon>Bacteria</taxon>
        <taxon>Pseudomonadati</taxon>
        <taxon>Bdellovibrionota</taxon>
        <taxon>Bacteriovoracia</taxon>
        <taxon>Bacteriovoracales</taxon>
        <taxon>Halobacteriovoraceae</taxon>
        <taxon>Halobacteriovorax</taxon>
    </lineage>
</organism>
<name>E1WZ01_HALMS</name>
<dbReference type="eggNOG" id="COG3488">
    <property type="taxonomic scope" value="Bacteria"/>
</dbReference>
<dbReference type="SUPFAM" id="SSF46626">
    <property type="entry name" value="Cytochrome c"/>
    <property type="match status" value="1"/>
</dbReference>
<dbReference type="PANTHER" id="PTHR30600:SF4">
    <property type="entry name" value="CYTOCHROME C DOMAIN-CONTAINING PROTEIN"/>
    <property type="match status" value="1"/>
</dbReference>
<dbReference type="RefSeq" id="WP_014243882.1">
    <property type="nucleotide sequence ID" value="NC_016620.1"/>
</dbReference>
<gene>
    <name evidence="1" type="ordered locus">BMS_1221</name>
</gene>
<dbReference type="InterPro" id="IPR051395">
    <property type="entry name" value="Cytochrome_c_Peroxidase/MauG"/>
</dbReference>
<keyword evidence="2" id="KW-1185">Reference proteome</keyword>
<dbReference type="STRING" id="862908.BMS_1221"/>
<evidence type="ECO:0000313" key="1">
    <source>
        <dbReference type="EMBL" id="CBW26098.1"/>
    </source>
</evidence>